<feature type="region of interest" description="Disordered" evidence="1">
    <location>
        <begin position="167"/>
        <end position="192"/>
    </location>
</feature>
<dbReference type="EMBL" id="CAJVQB010015636">
    <property type="protein sequence ID" value="CAG8775677.1"/>
    <property type="molecule type" value="Genomic_DNA"/>
</dbReference>
<accession>A0ABN7VIS8</accession>
<feature type="region of interest" description="Disordered" evidence="1">
    <location>
        <begin position="73"/>
        <end position="111"/>
    </location>
</feature>
<organism evidence="2 3">
    <name type="scientific">Gigaspora margarita</name>
    <dbReference type="NCBI Taxonomy" id="4874"/>
    <lineage>
        <taxon>Eukaryota</taxon>
        <taxon>Fungi</taxon>
        <taxon>Fungi incertae sedis</taxon>
        <taxon>Mucoromycota</taxon>
        <taxon>Glomeromycotina</taxon>
        <taxon>Glomeromycetes</taxon>
        <taxon>Diversisporales</taxon>
        <taxon>Gigasporaceae</taxon>
        <taxon>Gigaspora</taxon>
    </lineage>
</organism>
<gene>
    <name evidence="2" type="ORF">GMARGA_LOCUS19047</name>
</gene>
<reference evidence="2 3" key="1">
    <citation type="submission" date="2021-06" db="EMBL/GenBank/DDBJ databases">
        <authorList>
            <person name="Kallberg Y."/>
            <person name="Tangrot J."/>
            <person name="Rosling A."/>
        </authorList>
    </citation>
    <scope>NUCLEOTIDE SEQUENCE [LARGE SCALE GENOMIC DNA]</scope>
    <source>
        <strain evidence="2 3">120-4 pot B 10/14</strain>
    </source>
</reference>
<evidence type="ECO:0000256" key="1">
    <source>
        <dbReference type="SAM" id="MobiDB-lite"/>
    </source>
</evidence>
<dbReference type="Proteomes" id="UP000789901">
    <property type="component" value="Unassembled WGS sequence"/>
</dbReference>
<feature type="compositionally biased region" description="Basic residues" evidence="1">
    <location>
        <begin position="173"/>
        <end position="192"/>
    </location>
</feature>
<evidence type="ECO:0000313" key="3">
    <source>
        <dbReference type="Proteomes" id="UP000789901"/>
    </source>
</evidence>
<proteinExistence type="predicted"/>
<evidence type="ECO:0000313" key="2">
    <source>
        <dbReference type="EMBL" id="CAG8775677.1"/>
    </source>
</evidence>
<protein>
    <submittedName>
        <fullName evidence="2">21242_t:CDS:1</fullName>
    </submittedName>
</protein>
<keyword evidence="3" id="KW-1185">Reference proteome</keyword>
<comment type="caution">
    <text evidence="2">The sequence shown here is derived from an EMBL/GenBank/DDBJ whole genome shotgun (WGS) entry which is preliminary data.</text>
</comment>
<sequence>MDHQILSQFLDTILYICETAFHDTCELSFAIPPRQHYELDKIPEHEYNNYNNDLVSGPSNSNQELYIYNINNESDDNMRSDESSESVQSDESDQKNENEINEIDNTCPNNSEKDIEDVIIEKPYYSASIYPKVCYLCSNLDVNQPMLLDTTRLLHFKKNLLEFESYAGSNNPTKHKGQRSFVKSKKVKSLHK</sequence>
<name>A0ABN7VIS8_GIGMA</name>